<dbReference type="PROSITE" id="PS00061">
    <property type="entry name" value="ADH_SHORT"/>
    <property type="match status" value="1"/>
</dbReference>
<evidence type="ECO:0000256" key="3">
    <source>
        <dbReference type="RuleBase" id="RU000363"/>
    </source>
</evidence>
<reference evidence="5" key="1">
    <citation type="submission" date="2016-12" db="EMBL/GenBank/DDBJ databases">
        <title>Comparative genomic analysis reveals the diversity, evolution, and environmental adaptation strategies of the genus Vibrio.</title>
        <authorList>
            <person name="Lin H."/>
            <person name="Wang X."/>
            <person name="Zhang X.-H."/>
        </authorList>
    </citation>
    <scope>NUCLEOTIDE SEQUENCE [LARGE SCALE GENOMIC DNA]</scope>
    <source>
        <strain evidence="5">QT6D1</strain>
    </source>
</reference>
<organism evidence="4 5">
    <name type="scientific">Vibrio mediterranei</name>
    <dbReference type="NCBI Taxonomy" id="689"/>
    <lineage>
        <taxon>Bacteria</taxon>
        <taxon>Pseudomonadati</taxon>
        <taxon>Pseudomonadota</taxon>
        <taxon>Gammaproteobacteria</taxon>
        <taxon>Vibrionales</taxon>
        <taxon>Vibrionaceae</taxon>
        <taxon>Vibrio</taxon>
    </lineage>
</organism>
<gene>
    <name evidence="4" type="ORF">BSZ05_23705</name>
</gene>
<dbReference type="InterPro" id="IPR036291">
    <property type="entry name" value="NAD(P)-bd_dom_sf"/>
</dbReference>
<name>A0AAN1KQQ6_9VIBR</name>
<sequence>MKSIMNKTVLVTGGASGMGKAYVERAVSEGAKTVIIWDLNQDAMEKVKQEFHNSETQIYTFQVDVTDTQLVYQTAEIILKNIGAVELLINNAGIVVSEHFIDHDPRKIDLSMQINSSAPMHIARAFLPAMAEVDEGHIVNISSGAGFMYCPRITVYCASKWAMLGWSQGLRVELAETLPHIKVTTVTPGHIDTGMFAGAHSKLMPMISTDEMVDAVWKGIKKNKILVARPRAVGVIPFIRGLVGFRGWDWISKITGTNDFMAGHNDTRRK</sequence>
<evidence type="ECO:0000313" key="4">
    <source>
        <dbReference type="EMBL" id="ASI92775.1"/>
    </source>
</evidence>
<dbReference type="PANTHER" id="PTHR24322">
    <property type="entry name" value="PKSB"/>
    <property type="match status" value="1"/>
</dbReference>
<comment type="similarity">
    <text evidence="1 3">Belongs to the short-chain dehydrogenases/reductases (SDR) family.</text>
</comment>
<evidence type="ECO:0000256" key="2">
    <source>
        <dbReference type="ARBA" id="ARBA00023002"/>
    </source>
</evidence>
<evidence type="ECO:0000313" key="5">
    <source>
        <dbReference type="Proteomes" id="UP000197092"/>
    </source>
</evidence>
<dbReference type="PRINTS" id="PR00081">
    <property type="entry name" value="GDHRDH"/>
</dbReference>
<dbReference type="Gene3D" id="3.40.50.720">
    <property type="entry name" value="NAD(P)-binding Rossmann-like Domain"/>
    <property type="match status" value="1"/>
</dbReference>
<protein>
    <recommendedName>
        <fullName evidence="6">Short-chain dehydrogenase</fullName>
    </recommendedName>
</protein>
<dbReference type="RefSeq" id="WP_088878644.1">
    <property type="nucleotide sequence ID" value="NZ_CP018309.1"/>
</dbReference>
<accession>A0AAN1KQQ6</accession>
<evidence type="ECO:0008006" key="6">
    <source>
        <dbReference type="Google" id="ProtNLM"/>
    </source>
</evidence>
<dbReference type="Pfam" id="PF00106">
    <property type="entry name" value="adh_short"/>
    <property type="match status" value="1"/>
</dbReference>
<evidence type="ECO:0000256" key="1">
    <source>
        <dbReference type="ARBA" id="ARBA00006484"/>
    </source>
</evidence>
<dbReference type="InterPro" id="IPR002347">
    <property type="entry name" value="SDR_fam"/>
</dbReference>
<keyword evidence="2" id="KW-0560">Oxidoreductase</keyword>
<dbReference type="KEGG" id="vsh:BSZ05_23705"/>
<dbReference type="PRINTS" id="PR00080">
    <property type="entry name" value="SDRFAMILY"/>
</dbReference>
<dbReference type="Proteomes" id="UP000197092">
    <property type="component" value="Chromosome 2"/>
</dbReference>
<dbReference type="GO" id="GO:0016616">
    <property type="term" value="F:oxidoreductase activity, acting on the CH-OH group of donors, NAD or NADP as acceptor"/>
    <property type="evidence" value="ECO:0007669"/>
    <property type="project" value="TreeGrafter"/>
</dbReference>
<dbReference type="InterPro" id="IPR020904">
    <property type="entry name" value="Sc_DH/Rdtase_CS"/>
</dbReference>
<dbReference type="EMBL" id="CP018309">
    <property type="protein sequence ID" value="ASI92775.1"/>
    <property type="molecule type" value="Genomic_DNA"/>
</dbReference>
<dbReference type="PANTHER" id="PTHR24322:SF736">
    <property type="entry name" value="RETINOL DEHYDROGENASE 10"/>
    <property type="match status" value="1"/>
</dbReference>
<dbReference type="AlphaFoldDB" id="A0AAN1KQQ6"/>
<dbReference type="SUPFAM" id="SSF51735">
    <property type="entry name" value="NAD(P)-binding Rossmann-fold domains"/>
    <property type="match status" value="1"/>
</dbReference>
<proteinExistence type="inferred from homology"/>